<evidence type="ECO:0000313" key="3">
    <source>
        <dbReference type="EMBL" id="SIO07657.1"/>
    </source>
</evidence>
<dbReference type="InterPro" id="IPR029058">
    <property type="entry name" value="AB_hydrolase_fold"/>
</dbReference>
<keyword evidence="1" id="KW-0378">Hydrolase</keyword>
<dbReference type="SUPFAM" id="SSF53474">
    <property type="entry name" value="alpha/beta-Hydrolases"/>
    <property type="match status" value="1"/>
</dbReference>
<dbReference type="PANTHER" id="PTHR42776">
    <property type="entry name" value="SERINE PEPTIDASE S9 FAMILY MEMBER"/>
    <property type="match status" value="1"/>
</dbReference>
<reference evidence="3 4" key="1">
    <citation type="submission" date="2016-11" db="EMBL/GenBank/DDBJ databases">
        <authorList>
            <person name="Jaros S."/>
            <person name="Januszkiewicz K."/>
            <person name="Wedrychowicz H."/>
        </authorList>
    </citation>
    <scope>NUCLEOTIDE SEQUENCE [LARGE SCALE GENOMIC DNA]</scope>
    <source>
        <strain evidence="3 4">GAS86</strain>
    </source>
</reference>
<dbReference type="RefSeq" id="WP_254368828.1">
    <property type="nucleotide sequence ID" value="NZ_FSRM01000001.1"/>
</dbReference>
<dbReference type="InterPro" id="IPR011042">
    <property type="entry name" value="6-blade_b-propeller_TolB-like"/>
</dbReference>
<dbReference type="GO" id="GO:0004252">
    <property type="term" value="F:serine-type endopeptidase activity"/>
    <property type="evidence" value="ECO:0007669"/>
    <property type="project" value="TreeGrafter"/>
</dbReference>
<dbReference type="AlphaFoldDB" id="A0A1N6GJF3"/>
<proteinExistence type="predicted"/>
<keyword evidence="3" id="KW-0645">Protease</keyword>
<name>A0A1N6GJF3_9BURK</name>
<dbReference type="SUPFAM" id="SSF82171">
    <property type="entry name" value="DPP6 N-terminal domain-like"/>
    <property type="match status" value="1"/>
</dbReference>
<dbReference type="InterPro" id="IPR001375">
    <property type="entry name" value="Peptidase_S9_cat"/>
</dbReference>
<dbReference type="GO" id="GO:0006508">
    <property type="term" value="P:proteolysis"/>
    <property type="evidence" value="ECO:0007669"/>
    <property type="project" value="InterPro"/>
</dbReference>
<dbReference type="Gene3D" id="3.40.50.1820">
    <property type="entry name" value="alpha/beta hydrolase"/>
    <property type="match status" value="1"/>
</dbReference>
<dbReference type="PANTHER" id="PTHR42776:SF27">
    <property type="entry name" value="DIPEPTIDYL PEPTIDASE FAMILY MEMBER 6"/>
    <property type="match status" value="1"/>
</dbReference>
<dbReference type="EMBL" id="FSRM01000001">
    <property type="protein sequence ID" value="SIO07657.1"/>
    <property type="molecule type" value="Genomic_DNA"/>
</dbReference>
<dbReference type="GO" id="GO:0004177">
    <property type="term" value="F:aminopeptidase activity"/>
    <property type="evidence" value="ECO:0007669"/>
    <property type="project" value="UniProtKB-KW"/>
</dbReference>
<sequence length="683" mass="75941">MPHASHTFARSLSTASIPVILLQAVRVIRAAAYSMQGDYQVTSTASDVPLIPRADLFGNPERTDVEISPDGRFLSWLAPVNGVLNVWVAPLDDLSLARAVTNDTNRGLRFHLWTYDGHIVYLQDVEGNEDFHVHVVDLDAGTCRNLTPFENVTVSIERVSRTIRDRILVGMNRRDPKFFDLYTLNLATGELVLVEENPGFAGFIVDQHYRPHFATRLASDGSQEVLRRNADGSWDEWMRFAPEETRTSGPGHLSADGSALFVLDSRGRNTTAMTRIDLASGTTEVVAADSRADLFDFIMDSETFEPLAYRLNLERSTYVAIDQKIQTDVDFLNGAGLGEWRLHGDTEDNRLWLIDAISDLRPGTTYLYDRQSRSLRVLFEHRPVLSAAPLAPMHPVVIRSRDGFDLVSYLTRPNGVQQPGPLVLLVHGGPWARDIFGFEPEHQWLANRGYSVLSVNFRSSMGFGKRFVNAGDGEWGRRMDDDLLDAVAWAVESGIADPSRVAIMGISYGGYAVLASMTRNPEMYACGVAIVGPSNLETLLASVPPYWESFRKEFVRAIGDPSTEEGRALLRERSPVHRAGRICRPLLIGQGANDPRVKRAESDQMVDAMKANGIPVTYVLYPDEGHGFARPENNISFYAITEAFLERHLGGRAEPMRQDEWDGSTAQILEGAALLDLPARREG</sequence>
<gene>
    <name evidence="3" type="ORF">SAMN05444168_2450</name>
</gene>
<evidence type="ECO:0000313" key="4">
    <source>
        <dbReference type="Proteomes" id="UP000184693"/>
    </source>
</evidence>
<dbReference type="Proteomes" id="UP000184693">
    <property type="component" value="Unassembled WGS sequence"/>
</dbReference>
<evidence type="ECO:0000256" key="1">
    <source>
        <dbReference type="ARBA" id="ARBA00022801"/>
    </source>
</evidence>
<accession>A0A1N6GJF3</accession>
<protein>
    <submittedName>
        <fullName evidence="3">Dipeptidyl aminopeptidase/acylaminoacyl peptidase</fullName>
    </submittedName>
</protein>
<dbReference type="Pfam" id="PF00326">
    <property type="entry name" value="Peptidase_S9"/>
    <property type="match status" value="1"/>
</dbReference>
<organism evidence="3 4">
    <name type="scientific">Paraburkholderia phenazinium</name>
    <dbReference type="NCBI Taxonomy" id="60549"/>
    <lineage>
        <taxon>Bacteria</taxon>
        <taxon>Pseudomonadati</taxon>
        <taxon>Pseudomonadota</taxon>
        <taxon>Betaproteobacteria</taxon>
        <taxon>Burkholderiales</taxon>
        <taxon>Burkholderiaceae</taxon>
        <taxon>Paraburkholderia</taxon>
    </lineage>
</organism>
<dbReference type="Gene3D" id="2.120.10.30">
    <property type="entry name" value="TolB, C-terminal domain"/>
    <property type="match status" value="1"/>
</dbReference>
<evidence type="ECO:0000259" key="2">
    <source>
        <dbReference type="Pfam" id="PF00326"/>
    </source>
</evidence>
<feature type="domain" description="Peptidase S9 prolyl oligopeptidase catalytic" evidence="2">
    <location>
        <begin position="438"/>
        <end position="651"/>
    </location>
</feature>
<keyword evidence="3" id="KW-0031">Aminopeptidase</keyword>